<evidence type="ECO:0000313" key="1">
    <source>
        <dbReference type="EMBL" id="QOZ66362.1"/>
    </source>
</evidence>
<protein>
    <submittedName>
        <fullName evidence="1">Uncharacterized protein</fullName>
    </submittedName>
</protein>
<sequence>MGRDFQRKGPGMFKSQQYRAKAVEYGELIKRSIGPAEIRKFQQLQDRLASLADNEQGLADDYDNAVHVAEQDGSSGAALAAEEELVLRCLGAAIIMQWNALPTTLRREIFDTAGSVGKLLETAALRGQIARFLHKHKDDAGRGKLPLTEGTPSDARTVALALSRWDNEGGAVRDVAADENRRQ</sequence>
<reference evidence="1 2" key="1">
    <citation type="submission" date="2018-06" db="EMBL/GenBank/DDBJ databases">
        <title>Comparative genomics of Bradyrhizobium nodulating Arachidis hypogaea.</title>
        <authorList>
            <person name="Li Y."/>
        </authorList>
    </citation>
    <scope>NUCLEOTIDE SEQUENCE [LARGE SCALE GENOMIC DNA]</scope>
    <source>
        <strain evidence="1 2">CCBAU 051107</strain>
    </source>
</reference>
<accession>A0AAE7NJZ7</accession>
<gene>
    <name evidence="1" type="ORF">WN72_08015</name>
</gene>
<dbReference type="AlphaFoldDB" id="A0AAE7NJZ7"/>
<dbReference type="KEGG" id="barh:WN72_08015"/>
<evidence type="ECO:0000313" key="2">
    <source>
        <dbReference type="Proteomes" id="UP000594015"/>
    </source>
</evidence>
<dbReference type="EMBL" id="CP030050">
    <property type="protein sequence ID" value="QOZ66362.1"/>
    <property type="molecule type" value="Genomic_DNA"/>
</dbReference>
<dbReference type="Proteomes" id="UP000594015">
    <property type="component" value="Chromosome"/>
</dbReference>
<organism evidence="1 2">
    <name type="scientific">Bradyrhizobium arachidis</name>
    <dbReference type="NCBI Taxonomy" id="858423"/>
    <lineage>
        <taxon>Bacteria</taxon>
        <taxon>Pseudomonadati</taxon>
        <taxon>Pseudomonadota</taxon>
        <taxon>Alphaproteobacteria</taxon>
        <taxon>Hyphomicrobiales</taxon>
        <taxon>Nitrobacteraceae</taxon>
        <taxon>Bradyrhizobium</taxon>
    </lineage>
</organism>
<proteinExistence type="predicted"/>
<name>A0AAE7NJZ7_9BRAD</name>